<sequence length="478" mass="55855">MKNTPSIDEKEQLFNFLSESTCQNENVYFFDSIFYFTIFPGLEPKRCVQVIQKTVREIRKDGECSVPENLFKFFNAQQRRKRFNLSPGCLIRIDVYSRASLKLIGRFDPTPAIKITTQDLGTYFNTEYLIHFYDPHPMPKDFVHKNAKLENLFTLDNISIGSNISRYQGYQIFNTIKNTELKLYKRDNDYVNLLNWHQTIPQIRNTQTGMRGTTLHLSIGIYKIKIGNREEVEGYLISFNDKGPMVILDGKKVVSSNSSYQLELIKQLHEMETKGSVTEKCIKPKNEEIVPHISSLWFEQDLVPIFTPNLVLHPHDVKANPKKKNNYHSEFKILNNFVSQLGLLEHEDKTEITGELFILSEKTPCYGCLDVLWNQFNELFPNINVKYNFVYGFRASKDGFQKIDPTIENSPIIVPNTQEKRQMGFLRHSEFLLTEIHEADVIVSYLSSFERYAEMKKYIAKYSDFAETFKKFAFPFDE</sequence>
<reference evidence="1" key="1">
    <citation type="submission" date="2022-09" db="EMBL/GenBank/DDBJ databases">
        <title>Actin cytoskeleton and complex cell architecture in an #Asgard archaeon.</title>
        <authorList>
            <person name="Ponce Toledo R.I."/>
            <person name="Schleper C."/>
            <person name="Rodrigues Oliveira T."/>
            <person name="Wollweber F."/>
            <person name="Xu J."/>
            <person name="Rittmann S."/>
            <person name="Klingl A."/>
            <person name="Pilhofer M."/>
        </authorList>
    </citation>
    <scope>NUCLEOTIDE SEQUENCE</scope>
    <source>
        <strain evidence="1">B-35</strain>
    </source>
</reference>
<dbReference type="EMBL" id="CP104013">
    <property type="protein sequence ID" value="UYP46020.1"/>
    <property type="molecule type" value="Genomic_DNA"/>
</dbReference>
<proteinExistence type="predicted"/>
<dbReference type="InterPro" id="IPR032721">
    <property type="entry name" value="Toxin-deaminase"/>
</dbReference>
<evidence type="ECO:0000313" key="1">
    <source>
        <dbReference type="EMBL" id="UYP46020.1"/>
    </source>
</evidence>
<protein>
    <submittedName>
        <fullName evidence="1">Uncharacterized protein</fullName>
    </submittedName>
</protein>
<name>A0ABY6HR81_9ARCH</name>
<organism evidence="1 2">
    <name type="scientific">Candidatus Lokiarchaeum ossiferum</name>
    <dbReference type="NCBI Taxonomy" id="2951803"/>
    <lineage>
        <taxon>Archaea</taxon>
        <taxon>Promethearchaeati</taxon>
        <taxon>Promethearchaeota</taxon>
        <taxon>Promethearchaeia</taxon>
        <taxon>Promethearchaeales</taxon>
        <taxon>Promethearchaeaceae</taxon>
        <taxon>Candidatus Lokiarchaeum</taxon>
    </lineage>
</organism>
<gene>
    <name evidence="1" type="ORF">NEF87_002305</name>
</gene>
<dbReference type="Pfam" id="PF14424">
    <property type="entry name" value="Toxin-deaminase"/>
    <property type="match status" value="1"/>
</dbReference>
<dbReference type="Proteomes" id="UP001208689">
    <property type="component" value="Chromosome"/>
</dbReference>
<accession>A0ABY6HR81</accession>
<keyword evidence="2" id="KW-1185">Reference proteome</keyword>
<evidence type="ECO:0000313" key="2">
    <source>
        <dbReference type="Proteomes" id="UP001208689"/>
    </source>
</evidence>